<sequence length="223" mass="24573">MAFGLRFSPEPSQPTTGAAGRRLTAVVILALALAACAREPFRVRPKTDPPVSAAPASVVAEADYEVRARAMRDGNALVDRFDANHLTAGMLPVYVWLDARAIPIDLKLVRFRLRDRSGQPWRQLSVRQSEKRLMKSYGIRAYSVDGYRTFRARYDGSGFPTTGGLPAGGQAEGFLFFEIPRARQGQPVGDLTLDVDIRLTGQRRITRIELPAADMVTSPSLEE</sequence>
<proteinExistence type="predicted"/>
<name>A0ABX8B7V8_9BACT</name>
<dbReference type="EMBL" id="CP072648">
    <property type="protein sequence ID" value="QUW03041.1"/>
    <property type="molecule type" value="Genomic_DNA"/>
</dbReference>
<accession>A0ABX8B7V8</accession>
<dbReference type="Proteomes" id="UP000676506">
    <property type="component" value="Chromosome 1"/>
</dbReference>
<organism evidence="1 2">
    <name type="scientific">Chloracidobacterium validum</name>
    <dbReference type="NCBI Taxonomy" id="2821543"/>
    <lineage>
        <taxon>Bacteria</taxon>
        <taxon>Pseudomonadati</taxon>
        <taxon>Acidobacteriota</taxon>
        <taxon>Terriglobia</taxon>
        <taxon>Terriglobales</taxon>
        <taxon>Acidobacteriaceae</taxon>
        <taxon>Chloracidobacterium</taxon>
    </lineage>
</organism>
<keyword evidence="2" id="KW-1185">Reference proteome</keyword>
<protein>
    <recommendedName>
        <fullName evidence="3">DUF4352 domain-containing protein</fullName>
    </recommendedName>
</protein>
<evidence type="ECO:0000313" key="2">
    <source>
        <dbReference type="Proteomes" id="UP000676506"/>
    </source>
</evidence>
<dbReference type="RefSeq" id="WP_211428932.1">
    <property type="nucleotide sequence ID" value="NZ_CP072648.1"/>
</dbReference>
<gene>
    <name evidence="1" type="ORF">J8C06_00935</name>
</gene>
<reference evidence="1 2" key="1">
    <citation type="submission" date="2021-03" db="EMBL/GenBank/DDBJ databases">
        <title>Genomic and phenotypic characterization of Chloracidobacterium isolates provides evidence for multiple species.</title>
        <authorList>
            <person name="Saini M.K."/>
            <person name="Costas A.M.G."/>
            <person name="Tank M."/>
            <person name="Bryant D.A."/>
        </authorList>
    </citation>
    <scope>NUCLEOTIDE SEQUENCE [LARGE SCALE GENOMIC DNA]</scope>
    <source>
        <strain evidence="1 2">BV2-C</strain>
    </source>
</reference>
<evidence type="ECO:0000313" key="1">
    <source>
        <dbReference type="EMBL" id="QUW03041.1"/>
    </source>
</evidence>
<evidence type="ECO:0008006" key="3">
    <source>
        <dbReference type="Google" id="ProtNLM"/>
    </source>
</evidence>